<organism evidence="2 3">
    <name type="scientific">Kitasatospora kifunensis</name>
    <name type="common">Streptomyces kifunensis</name>
    <dbReference type="NCBI Taxonomy" id="58351"/>
    <lineage>
        <taxon>Bacteria</taxon>
        <taxon>Bacillati</taxon>
        <taxon>Actinomycetota</taxon>
        <taxon>Actinomycetes</taxon>
        <taxon>Kitasatosporales</taxon>
        <taxon>Streptomycetaceae</taxon>
        <taxon>Kitasatospora</taxon>
    </lineage>
</organism>
<evidence type="ECO:0000256" key="1">
    <source>
        <dbReference type="SAM" id="Phobius"/>
    </source>
</evidence>
<proteinExistence type="predicted"/>
<keyword evidence="1" id="KW-0812">Transmembrane</keyword>
<dbReference type="AlphaFoldDB" id="A0A7W7R8M4"/>
<sequence length="45" mass="4788">MRARPGRAPVPTAPLELLMTDLVFIGLTIAVFAVLGLIAKGVERL</sequence>
<keyword evidence="1" id="KW-1133">Transmembrane helix</keyword>
<reference evidence="2 3" key="1">
    <citation type="submission" date="2020-08" db="EMBL/GenBank/DDBJ databases">
        <title>Sequencing the genomes of 1000 actinobacteria strains.</title>
        <authorList>
            <person name="Klenk H.-P."/>
        </authorList>
    </citation>
    <scope>NUCLEOTIDE SEQUENCE [LARGE SCALE GENOMIC DNA]</scope>
    <source>
        <strain evidence="2 3">DSM 41654</strain>
    </source>
</reference>
<keyword evidence="3" id="KW-1185">Reference proteome</keyword>
<evidence type="ECO:0000313" key="3">
    <source>
        <dbReference type="Proteomes" id="UP000540506"/>
    </source>
</evidence>
<name>A0A7W7R8M4_KITKI</name>
<feature type="transmembrane region" description="Helical" evidence="1">
    <location>
        <begin position="17"/>
        <end position="39"/>
    </location>
</feature>
<protein>
    <submittedName>
        <fullName evidence="2">Uncharacterized protein</fullName>
    </submittedName>
</protein>
<comment type="caution">
    <text evidence="2">The sequence shown here is derived from an EMBL/GenBank/DDBJ whole genome shotgun (WGS) entry which is preliminary data.</text>
</comment>
<dbReference type="RefSeq" id="WP_221521694.1">
    <property type="nucleotide sequence ID" value="NZ_JACHJV010000001.1"/>
</dbReference>
<accession>A0A7W7R8M4</accession>
<gene>
    <name evidence="2" type="ORF">FHR34_006438</name>
</gene>
<evidence type="ECO:0000313" key="2">
    <source>
        <dbReference type="EMBL" id="MBB4927445.1"/>
    </source>
</evidence>
<dbReference type="Proteomes" id="UP000540506">
    <property type="component" value="Unassembled WGS sequence"/>
</dbReference>
<keyword evidence="1" id="KW-0472">Membrane</keyword>
<dbReference type="EMBL" id="JACHJV010000001">
    <property type="protein sequence ID" value="MBB4927445.1"/>
    <property type="molecule type" value="Genomic_DNA"/>
</dbReference>